<protein>
    <submittedName>
        <fullName evidence="2">Uncharacterized protein</fullName>
    </submittedName>
</protein>
<name>A0AAD4N1L2_9BILA</name>
<feature type="compositionally biased region" description="Polar residues" evidence="1">
    <location>
        <begin position="24"/>
        <end position="35"/>
    </location>
</feature>
<evidence type="ECO:0000313" key="2">
    <source>
        <dbReference type="EMBL" id="KAI1710563.1"/>
    </source>
</evidence>
<dbReference type="EMBL" id="JAKKPZ010000025">
    <property type="protein sequence ID" value="KAI1710563.1"/>
    <property type="molecule type" value="Genomic_DNA"/>
</dbReference>
<dbReference type="Proteomes" id="UP001201812">
    <property type="component" value="Unassembled WGS sequence"/>
</dbReference>
<evidence type="ECO:0000256" key="1">
    <source>
        <dbReference type="SAM" id="MobiDB-lite"/>
    </source>
</evidence>
<feature type="region of interest" description="Disordered" evidence="1">
    <location>
        <begin position="1"/>
        <end position="39"/>
    </location>
</feature>
<comment type="caution">
    <text evidence="2">The sequence shown here is derived from an EMBL/GenBank/DDBJ whole genome shotgun (WGS) entry which is preliminary data.</text>
</comment>
<evidence type="ECO:0000313" key="3">
    <source>
        <dbReference type="Proteomes" id="UP001201812"/>
    </source>
</evidence>
<feature type="compositionally biased region" description="Basic and acidic residues" evidence="1">
    <location>
        <begin position="1"/>
        <end position="12"/>
    </location>
</feature>
<keyword evidence="3" id="KW-1185">Reference proteome</keyword>
<proteinExistence type="predicted"/>
<dbReference type="AlphaFoldDB" id="A0AAD4N1L2"/>
<reference evidence="2" key="1">
    <citation type="submission" date="2022-01" db="EMBL/GenBank/DDBJ databases">
        <title>Genome Sequence Resource for Two Populations of Ditylenchus destructor, the Migratory Endoparasitic Phytonematode.</title>
        <authorList>
            <person name="Zhang H."/>
            <person name="Lin R."/>
            <person name="Xie B."/>
        </authorList>
    </citation>
    <scope>NUCLEOTIDE SEQUENCE</scope>
    <source>
        <strain evidence="2">BazhouSP</strain>
    </source>
</reference>
<gene>
    <name evidence="2" type="ORF">DdX_10623</name>
</gene>
<sequence>MLSRISSRDSRSRLTFHSSHKGNEVSTNPKSQPSLKGQPIKCHIRRKERIWNRKRIVLRTMTETAVKKPVMGRVIGVSRADNLAKQNALENATYKEGKSQLEKNESTNGV</sequence>
<accession>A0AAD4N1L2</accession>
<organism evidence="2 3">
    <name type="scientific">Ditylenchus destructor</name>
    <dbReference type="NCBI Taxonomy" id="166010"/>
    <lineage>
        <taxon>Eukaryota</taxon>
        <taxon>Metazoa</taxon>
        <taxon>Ecdysozoa</taxon>
        <taxon>Nematoda</taxon>
        <taxon>Chromadorea</taxon>
        <taxon>Rhabditida</taxon>
        <taxon>Tylenchina</taxon>
        <taxon>Tylenchomorpha</taxon>
        <taxon>Sphaerularioidea</taxon>
        <taxon>Anguinidae</taxon>
        <taxon>Anguininae</taxon>
        <taxon>Ditylenchus</taxon>
    </lineage>
</organism>